<name>N0BEZ3_9EURY</name>
<feature type="domain" description="PF0610-like rubredoxin-like zinc beta-ribbon C-terminal" evidence="1">
    <location>
        <begin position="60"/>
        <end position="92"/>
    </location>
</feature>
<dbReference type="KEGG" id="ast:Asulf_01602"/>
<dbReference type="STRING" id="387631.Asulf_01602"/>
<sequence>MTLVEKLIDLLIDRRSLTASDVIRELKLDPKMRKDVLNAFEKAGRVLKKKGFRLLVAYPECRKCGFVLKNIGASKCPKCKSEWISEAVFMVE</sequence>
<dbReference type="Proteomes" id="UP000013307">
    <property type="component" value="Chromosome"/>
</dbReference>
<dbReference type="Pfam" id="PF23470">
    <property type="entry name" value="Zn_ribbon_PF0610"/>
    <property type="match status" value="1"/>
</dbReference>
<dbReference type="InterPro" id="IPR038767">
    <property type="entry name" value="PF0610-like"/>
</dbReference>
<dbReference type="eggNOG" id="arCOG04479">
    <property type="taxonomic scope" value="Archaea"/>
</dbReference>
<dbReference type="EMBL" id="CP005290">
    <property type="protein sequence ID" value="AGK61578.1"/>
    <property type="molecule type" value="Genomic_DNA"/>
</dbReference>
<accession>N0BEZ3</accession>
<reference evidence="2 3" key="1">
    <citation type="journal article" date="2013" name="Genome Announc.">
        <title>Complete Genome Sequence of the Thermophilic and Facultatively Chemolithoautotrophic Sulfate Reducer Archaeoglobus sulfaticallidus Strain PM70-1T.</title>
        <authorList>
            <person name="Stokke R."/>
            <person name="Hocking W.P."/>
            <person name="Steinsbu B.O."/>
            <person name="Steen I.H."/>
        </authorList>
    </citation>
    <scope>NUCLEOTIDE SEQUENCE [LARGE SCALE GENOMIC DNA]</scope>
    <source>
        <strain evidence="2">PM70-1</strain>
    </source>
</reference>
<evidence type="ECO:0000259" key="1">
    <source>
        <dbReference type="Pfam" id="PF23470"/>
    </source>
</evidence>
<gene>
    <name evidence="2" type="ORF">Asulf_01602</name>
</gene>
<dbReference type="RefSeq" id="WP_015591176.1">
    <property type="nucleotide sequence ID" value="NC_021169.1"/>
</dbReference>
<dbReference type="InterPro" id="IPR057022">
    <property type="entry name" value="PF0610-like_Zn_ribbon_C"/>
</dbReference>
<dbReference type="GeneID" id="15393237"/>
<dbReference type="SUPFAM" id="SSF46785">
    <property type="entry name" value="Winged helix' DNA-binding domain"/>
    <property type="match status" value="1"/>
</dbReference>
<keyword evidence="3" id="KW-1185">Reference proteome</keyword>
<dbReference type="HOGENOM" id="CLU_162441_0_0_2"/>
<organism evidence="2 3">
    <name type="scientific">Archaeoglobus sulfaticallidus PM70-1</name>
    <dbReference type="NCBI Taxonomy" id="387631"/>
    <lineage>
        <taxon>Archaea</taxon>
        <taxon>Methanobacteriati</taxon>
        <taxon>Methanobacteriota</taxon>
        <taxon>Archaeoglobi</taxon>
        <taxon>Archaeoglobales</taxon>
        <taxon>Archaeoglobaceae</taxon>
        <taxon>Archaeoglobus</taxon>
    </lineage>
</organism>
<dbReference type="OrthoDB" id="30924at2157"/>
<protein>
    <submittedName>
        <fullName evidence="2">Putative transcriptional regulator containing an HTH domain fused to a Zn-ribbon</fullName>
    </submittedName>
</protein>
<evidence type="ECO:0000313" key="2">
    <source>
        <dbReference type="EMBL" id="AGK61578.1"/>
    </source>
</evidence>
<dbReference type="InterPro" id="IPR036390">
    <property type="entry name" value="WH_DNA-bd_sf"/>
</dbReference>
<dbReference type="PANTHER" id="PTHR40663:SF2">
    <property type="entry name" value="TRANSCRIPTIONAL REGULATOR"/>
    <property type="match status" value="1"/>
</dbReference>
<dbReference type="AlphaFoldDB" id="N0BEZ3"/>
<evidence type="ECO:0000313" key="3">
    <source>
        <dbReference type="Proteomes" id="UP000013307"/>
    </source>
</evidence>
<dbReference type="PANTHER" id="PTHR40663">
    <property type="match status" value="1"/>
</dbReference>
<proteinExistence type="predicted"/>